<proteinExistence type="predicted"/>
<evidence type="ECO:0000313" key="2">
    <source>
        <dbReference type="Proteomes" id="UP000194161"/>
    </source>
</evidence>
<dbReference type="KEGG" id="bgm:CAL15_13975"/>
<evidence type="ECO:0000313" key="1">
    <source>
        <dbReference type="EMBL" id="ARP95398.1"/>
    </source>
</evidence>
<accession>A0A1W6ZDD1</accession>
<dbReference type="AlphaFoldDB" id="A0A1W6ZDD1"/>
<protein>
    <submittedName>
        <fullName evidence="1">Uncharacterized protein</fullName>
    </submittedName>
</protein>
<dbReference type="STRING" id="463040.CAL15_13975"/>
<reference evidence="1 2" key="1">
    <citation type="submission" date="2017-05" db="EMBL/GenBank/DDBJ databases">
        <title>Complete and WGS of Bordetella genogroups.</title>
        <authorList>
            <person name="Spilker T."/>
            <person name="LiPuma J."/>
        </authorList>
    </citation>
    <scope>NUCLEOTIDE SEQUENCE [LARGE SCALE GENOMIC DNA]</scope>
    <source>
        <strain evidence="1 2">AU7206</strain>
    </source>
</reference>
<dbReference type="Proteomes" id="UP000194161">
    <property type="component" value="Chromosome"/>
</dbReference>
<name>A0A1W6ZDD1_9BORD</name>
<dbReference type="OrthoDB" id="8904043at2"/>
<sequence>MPATAYLNLIATHLNAPYGAVVRPQDVAAAFRTGNLDSVFASDLAKELLATMFVELSPEIVGRACFEAGVRLEEAQALYEHVRKEWDGPRSLTWEEALEGVL</sequence>
<dbReference type="EMBL" id="CP021111">
    <property type="protein sequence ID" value="ARP95398.1"/>
    <property type="molecule type" value="Genomic_DNA"/>
</dbReference>
<keyword evidence="2" id="KW-1185">Reference proteome</keyword>
<organism evidence="1 2">
    <name type="scientific">Bordetella genomosp. 13</name>
    <dbReference type="NCBI Taxonomy" id="463040"/>
    <lineage>
        <taxon>Bacteria</taxon>
        <taxon>Pseudomonadati</taxon>
        <taxon>Pseudomonadota</taxon>
        <taxon>Betaproteobacteria</taxon>
        <taxon>Burkholderiales</taxon>
        <taxon>Alcaligenaceae</taxon>
        <taxon>Bordetella</taxon>
    </lineage>
</organism>
<gene>
    <name evidence="1" type="ORF">CAL15_13975</name>
</gene>